<feature type="region of interest" description="Disordered" evidence="2">
    <location>
        <begin position="622"/>
        <end position="641"/>
    </location>
</feature>
<dbReference type="RefSeq" id="XP_060121653.1">
    <property type="nucleotide sequence ID" value="XM_060265670.1"/>
</dbReference>
<evidence type="ECO:0000313" key="3">
    <source>
        <dbReference type="EMBL" id="WFD38756.1"/>
    </source>
</evidence>
<evidence type="ECO:0000313" key="4">
    <source>
        <dbReference type="Proteomes" id="UP001217754"/>
    </source>
</evidence>
<feature type="region of interest" description="Disordered" evidence="2">
    <location>
        <begin position="46"/>
        <end position="74"/>
    </location>
</feature>
<gene>
    <name evidence="3" type="ORF">MJAP1_001720</name>
</gene>
<proteinExistence type="predicted"/>
<dbReference type="EMBL" id="CP119959">
    <property type="protein sequence ID" value="WFD38756.1"/>
    <property type="molecule type" value="Genomic_DNA"/>
</dbReference>
<feature type="region of interest" description="Disordered" evidence="2">
    <location>
        <begin position="377"/>
        <end position="436"/>
    </location>
</feature>
<feature type="region of interest" description="Disordered" evidence="2">
    <location>
        <begin position="332"/>
        <end position="363"/>
    </location>
</feature>
<dbReference type="GeneID" id="85225369"/>
<evidence type="ECO:0000256" key="1">
    <source>
        <dbReference type="SAM" id="Coils"/>
    </source>
</evidence>
<evidence type="ECO:0000256" key="2">
    <source>
        <dbReference type="SAM" id="MobiDB-lite"/>
    </source>
</evidence>
<reference evidence="3" key="1">
    <citation type="submission" date="2023-03" db="EMBL/GenBank/DDBJ databases">
        <title>Mating type loci evolution in Malassezia.</title>
        <authorList>
            <person name="Coelho M.A."/>
        </authorList>
    </citation>
    <scope>NUCLEOTIDE SEQUENCE</scope>
    <source>
        <strain evidence="3">CBS 9431</strain>
    </source>
</reference>
<sequence>MFSPSAASSAVSLDELAELEDSISEIQRKPSADEFARIMGELSTNRRMANASRTSLNHRRSHQSFASSDDGRSLSRLSNVDDDASVTSSHRIACCCGQAACDSSKRFMQQMRELESDLQLSAEIGQALLRRQDTIVNKAQQESDDHAQQRDQILARLTQSIKENQALERQLTQSNFNLEAADQSHHALLTELEEVRQQVRQLKQHRLKAVNLETKLDYAMSELEDVRHELDTERQRARAAEGRSQQVLVKRCTELTDILEHETRRLTDRDMRSYEGMYERVILQAPDEQKDLRTLVDDHAALRDENAKLRAMVKGANTEVSRLHKIVSARTEHELLPEAQMHRNPPAPLELPSDDASESTVAATESKFLTARSSMTVASNEAARVASGSSRSEPYSEKSRDGTSVTTASVHSRHDDKLSNDAHSMHTFGSDRDYETHGATDTRTALLSTMLEFVQRTYAKLQQADVDTLSARLHRQKLAGDVSHLARTTVQASVRDIEGIREHFRRQLEREARTLDRAARDTPDASLVTRRDFFAMLKFLREVLLELAKLRRAVNDVHINPGNASRILHEQLDASMDYAPKGSWIARMLSGALSSAEAPAPPPSPSPAPSTPAAESTFSRLLGTTASPPASPAPMPRRRHGAVPIHMTPRASAAKPTSVAVQACGSQATVAGSHFPGARGFVPRSSALARGASRDRPEFTRSMRVMDDDQVSLRYGEVFDPTRSIRPRARGMSDSSIHSTFLEHGERDAPLDRVITAATLTLEPGL</sequence>
<protein>
    <submittedName>
        <fullName evidence="3">Uncharacterized protein</fullName>
    </submittedName>
</protein>
<accession>A0AAF0F2S3</accession>
<name>A0AAF0F2S3_9BASI</name>
<feature type="compositionally biased region" description="Polar residues" evidence="2">
    <location>
        <begin position="46"/>
        <end position="55"/>
    </location>
</feature>
<keyword evidence="1" id="KW-0175">Coiled coil</keyword>
<feature type="region of interest" description="Disordered" evidence="2">
    <location>
        <begin position="595"/>
        <end position="616"/>
    </location>
</feature>
<dbReference type="Proteomes" id="UP001217754">
    <property type="component" value="Chromosome 2"/>
</dbReference>
<dbReference type="AlphaFoldDB" id="A0AAF0F2S3"/>
<organism evidence="3 4">
    <name type="scientific">Malassezia japonica</name>
    <dbReference type="NCBI Taxonomy" id="223818"/>
    <lineage>
        <taxon>Eukaryota</taxon>
        <taxon>Fungi</taxon>
        <taxon>Dikarya</taxon>
        <taxon>Basidiomycota</taxon>
        <taxon>Ustilaginomycotina</taxon>
        <taxon>Malasseziomycetes</taxon>
        <taxon>Malasseziales</taxon>
        <taxon>Malasseziaceae</taxon>
        <taxon>Malassezia</taxon>
    </lineage>
</organism>
<feature type="coiled-coil region" evidence="1">
    <location>
        <begin position="136"/>
        <end position="243"/>
    </location>
</feature>
<feature type="compositionally biased region" description="Pro residues" evidence="2">
    <location>
        <begin position="599"/>
        <end position="610"/>
    </location>
</feature>
<feature type="compositionally biased region" description="Basic and acidic residues" evidence="2">
    <location>
        <begin position="412"/>
        <end position="436"/>
    </location>
</feature>
<feature type="coiled-coil region" evidence="1">
    <location>
        <begin position="292"/>
        <end position="319"/>
    </location>
</feature>
<keyword evidence="4" id="KW-1185">Reference proteome</keyword>